<accession>A0A9D3YCH1</accession>
<reference evidence="1" key="1">
    <citation type="journal article" date="2019" name="bioRxiv">
        <title>The Genome of the Zebra Mussel, Dreissena polymorpha: A Resource for Invasive Species Research.</title>
        <authorList>
            <person name="McCartney M.A."/>
            <person name="Auch B."/>
            <person name="Kono T."/>
            <person name="Mallez S."/>
            <person name="Zhang Y."/>
            <person name="Obille A."/>
            <person name="Becker A."/>
            <person name="Abrahante J.E."/>
            <person name="Garbe J."/>
            <person name="Badalamenti J.P."/>
            <person name="Herman A."/>
            <person name="Mangelson H."/>
            <person name="Liachko I."/>
            <person name="Sullivan S."/>
            <person name="Sone E.D."/>
            <person name="Koren S."/>
            <person name="Silverstein K.A.T."/>
            <person name="Beckman K.B."/>
            <person name="Gohl D.M."/>
        </authorList>
    </citation>
    <scope>NUCLEOTIDE SEQUENCE</scope>
    <source>
        <strain evidence="1">Duluth1</strain>
        <tissue evidence="1">Whole animal</tissue>
    </source>
</reference>
<protein>
    <submittedName>
        <fullName evidence="1">Uncharacterized protein</fullName>
    </submittedName>
</protein>
<comment type="caution">
    <text evidence="1">The sequence shown here is derived from an EMBL/GenBank/DDBJ whole genome shotgun (WGS) entry which is preliminary data.</text>
</comment>
<evidence type="ECO:0000313" key="2">
    <source>
        <dbReference type="Proteomes" id="UP000828390"/>
    </source>
</evidence>
<dbReference type="AlphaFoldDB" id="A0A9D3YCH1"/>
<organism evidence="1 2">
    <name type="scientific">Dreissena polymorpha</name>
    <name type="common">Zebra mussel</name>
    <name type="synonym">Mytilus polymorpha</name>
    <dbReference type="NCBI Taxonomy" id="45954"/>
    <lineage>
        <taxon>Eukaryota</taxon>
        <taxon>Metazoa</taxon>
        <taxon>Spiralia</taxon>
        <taxon>Lophotrochozoa</taxon>
        <taxon>Mollusca</taxon>
        <taxon>Bivalvia</taxon>
        <taxon>Autobranchia</taxon>
        <taxon>Heteroconchia</taxon>
        <taxon>Euheterodonta</taxon>
        <taxon>Imparidentia</taxon>
        <taxon>Neoheterodontei</taxon>
        <taxon>Myida</taxon>
        <taxon>Dreissenoidea</taxon>
        <taxon>Dreissenidae</taxon>
        <taxon>Dreissena</taxon>
    </lineage>
</organism>
<name>A0A9D3YCH1_DREPO</name>
<evidence type="ECO:0000313" key="1">
    <source>
        <dbReference type="EMBL" id="KAH3695999.1"/>
    </source>
</evidence>
<gene>
    <name evidence="1" type="ORF">DPMN_083463</name>
</gene>
<keyword evidence="2" id="KW-1185">Reference proteome</keyword>
<dbReference type="EMBL" id="JAIWYP010000016">
    <property type="protein sequence ID" value="KAH3695999.1"/>
    <property type="molecule type" value="Genomic_DNA"/>
</dbReference>
<dbReference type="Proteomes" id="UP000828390">
    <property type="component" value="Unassembled WGS sequence"/>
</dbReference>
<reference evidence="1" key="2">
    <citation type="submission" date="2020-11" db="EMBL/GenBank/DDBJ databases">
        <authorList>
            <person name="McCartney M.A."/>
            <person name="Auch B."/>
            <person name="Kono T."/>
            <person name="Mallez S."/>
            <person name="Becker A."/>
            <person name="Gohl D.M."/>
            <person name="Silverstein K.A.T."/>
            <person name="Koren S."/>
            <person name="Bechman K.B."/>
            <person name="Herman A."/>
            <person name="Abrahante J.E."/>
            <person name="Garbe J."/>
        </authorList>
    </citation>
    <scope>NUCLEOTIDE SEQUENCE</scope>
    <source>
        <strain evidence="1">Duluth1</strain>
        <tissue evidence="1">Whole animal</tissue>
    </source>
</reference>
<proteinExistence type="predicted"/>
<sequence>MWEMPCDTAPGVQYRNRTFNIMGGDIKKYAENITFNPVSGKLKFPTQSSVTKSPVRKISRINTPTKPAHCQIFPESLVPSDNVDTISGQLEETILYSDSETEESDETACTFSQSTDVFDDILTESPSVQKVLKCLIPPG</sequence>